<organism evidence="1 2">
    <name type="scientific">Streptococcus oralis ATCC 49296</name>
    <dbReference type="NCBI Taxonomy" id="888049"/>
    <lineage>
        <taxon>Bacteria</taxon>
        <taxon>Bacillati</taxon>
        <taxon>Bacillota</taxon>
        <taxon>Bacilli</taxon>
        <taxon>Lactobacillales</taxon>
        <taxon>Streptococcaceae</taxon>
        <taxon>Streptococcus</taxon>
    </lineage>
</organism>
<name>E6KLE6_STROR</name>
<dbReference type="EMBL" id="AEPO01000012">
    <property type="protein sequence ID" value="EFU63021.1"/>
    <property type="molecule type" value="Genomic_DNA"/>
</dbReference>
<gene>
    <name evidence="1" type="ORF">HMPREF8578_1161</name>
</gene>
<proteinExistence type="predicted"/>
<dbReference type="eggNOG" id="ENOG502Z8NC">
    <property type="taxonomic scope" value="Bacteria"/>
</dbReference>
<dbReference type="Proteomes" id="UP000004500">
    <property type="component" value="Unassembled WGS sequence"/>
</dbReference>
<evidence type="ECO:0000313" key="1">
    <source>
        <dbReference type="EMBL" id="EFU63021.1"/>
    </source>
</evidence>
<dbReference type="HOGENOM" id="CLU_1115373_0_0_9"/>
<evidence type="ECO:0000313" key="2">
    <source>
        <dbReference type="Proteomes" id="UP000004500"/>
    </source>
</evidence>
<reference evidence="1 2" key="1">
    <citation type="submission" date="2010-11" db="EMBL/GenBank/DDBJ databases">
        <authorList>
            <person name="Muzny D."/>
            <person name="Qin X."/>
            <person name="Deng J."/>
            <person name="Jiang H."/>
            <person name="Liu Y."/>
            <person name="Qu J."/>
            <person name="Song X.-Z."/>
            <person name="Zhang L."/>
            <person name="Thornton R."/>
            <person name="Coyle M."/>
            <person name="Francisco L."/>
            <person name="Jackson L."/>
            <person name="Javaid M."/>
            <person name="Korchina V."/>
            <person name="Kovar C."/>
            <person name="Mata R."/>
            <person name="Mathew T."/>
            <person name="Ngo R."/>
            <person name="Nguyen L."/>
            <person name="Nguyen N."/>
            <person name="Okwuonu G."/>
            <person name="Ongeri F."/>
            <person name="Pham C."/>
            <person name="Simmons D."/>
            <person name="Wilczek-Boney K."/>
            <person name="Hale W."/>
            <person name="Jakkamsetti A."/>
            <person name="Pham P."/>
            <person name="Ruth R."/>
            <person name="San Lucas F."/>
            <person name="Warren J."/>
            <person name="Zhang J."/>
            <person name="Zhao Z."/>
            <person name="Zhou C."/>
            <person name="Zhu D."/>
            <person name="Lee S."/>
            <person name="Bess C."/>
            <person name="Blankenburg K."/>
            <person name="Forbes L."/>
            <person name="Fu Q."/>
            <person name="Gubbala S."/>
            <person name="Hirani K."/>
            <person name="Jayaseelan J.C."/>
            <person name="Lara F."/>
            <person name="Munidasa M."/>
            <person name="Palculict T."/>
            <person name="Patil S."/>
            <person name="Pu L.-L."/>
            <person name="Saada N."/>
            <person name="Tang L."/>
            <person name="Weissenberger G."/>
            <person name="Zhu Y."/>
            <person name="Hemphill L."/>
            <person name="Shang Y."/>
            <person name="Youmans B."/>
            <person name="Ayvaz T."/>
            <person name="Ross M."/>
            <person name="Santibanez J."/>
            <person name="Aqrawi P."/>
            <person name="Gross S."/>
            <person name="Joshi V."/>
            <person name="Fowler G."/>
            <person name="Nazareth L."/>
            <person name="Reid J."/>
            <person name="Worley K."/>
            <person name="Petrosino J."/>
            <person name="Highlander S."/>
            <person name="Gibbs R."/>
        </authorList>
    </citation>
    <scope>NUCLEOTIDE SEQUENCE [LARGE SCALE GENOMIC DNA]</scope>
    <source>
        <strain evidence="1 2">ATCC 49296</strain>
    </source>
</reference>
<protein>
    <submittedName>
        <fullName evidence="1">Uncharacterized protein</fullName>
    </submittedName>
</protein>
<sequence length="261" mass="31171">MCVKERRVVDNLYLVKDDSQLVAFRDFVLRNTEKLEAYQSFLKNELAVYDLPQAIIWSGFNAATQIIREIPVPAYTNNRRMVMTPDLTVWKELYLYQLMDYECSQQTQAIESHYHSLSENFLLQIVGHELAHWSEHFSDDFDGYDSYIWFEEGMVEYISRKYFLTEEEFQAEKICNQSLVELYQKKYGWHSLNDFGSSTYDKNYASIFYEYWRSFLTIDKLVENLGSVQAVFDSYHLWANTDKTLPLLNWFVQQKLIEKEI</sequence>
<comment type="caution">
    <text evidence="1">The sequence shown here is derived from an EMBL/GenBank/DDBJ whole genome shotgun (WGS) entry which is preliminary data.</text>
</comment>
<dbReference type="AlphaFoldDB" id="E6KLE6"/>
<accession>E6KLE6</accession>